<keyword evidence="3" id="KW-1185">Reference proteome</keyword>
<proteinExistence type="predicted"/>
<evidence type="ECO:0000313" key="3">
    <source>
        <dbReference type="Proteomes" id="UP001412239"/>
    </source>
</evidence>
<organism evidence="2 3">
    <name type="scientific">Tuber aestivum</name>
    <name type="common">summer truffle</name>
    <dbReference type="NCBI Taxonomy" id="59557"/>
    <lineage>
        <taxon>Eukaryota</taxon>
        <taxon>Fungi</taxon>
        <taxon>Dikarya</taxon>
        <taxon>Ascomycota</taxon>
        <taxon>Pezizomycotina</taxon>
        <taxon>Pezizomycetes</taxon>
        <taxon>Pezizales</taxon>
        <taxon>Tuberaceae</taxon>
        <taxon>Tuber</taxon>
    </lineage>
</organism>
<dbReference type="EMBL" id="LN891081">
    <property type="protein sequence ID" value="CUS09461.1"/>
    <property type="molecule type" value="Genomic_DNA"/>
</dbReference>
<name>A0A292PRQ6_9PEZI</name>
<sequence>MNYKFLHTETKPVVPNNLLSRTDSQDFGRPGQRGATVVQFFTLSTKLRSTSRPPLWQFLPRKITCPRLHPQASKRRLRPCLQRPGSKPSGTPGHKKKKGPIALMVFGG</sequence>
<dbReference type="AlphaFoldDB" id="A0A292PRQ6"/>
<evidence type="ECO:0000313" key="2">
    <source>
        <dbReference type="EMBL" id="CUS09461.1"/>
    </source>
</evidence>
<gene>
    <name evidence="2" type="ORF">GSTUAT00006421001</name>
</gene>
<evidence type="ECO:0000256" key="1">
    <source>
        <dbReference type="SAM" id="MobiDB-lite"/>
    </source>
</evidence>
<feature type="region of interest" description="Disordered" evidence="1">
    <location>
        <begin position="69"/>
        <end position="108"/>
    </location>
</feature>
<protein>
    <submittedName>
        <fullName evidence="2">Uncharacterized protein</fullName>
    </submittedName>
</protein>
<dbReference type="Proteomes" id="UP001412239">
    <property type="component" value="Unassembled WGS sequence"/>
</dbReference>
<reference evidence="2" key="1">
    <citation type="submission" date="2015-10" db="EMBL/GenBank/DDBJ databases">
        <authorList>
            <person name="Regsiter A."/>
            <person name="william w."/>
        </authorList>
    </citation>
    <scope>NUCLEOTIDE SEQUENCE</scope>
    <source>
        <strain evidence="2">Montdore</strain>
    </source>
</reference>
<accession>A0A292PRQ6</accession>